<evidence type="ECO:0000256" key="1">
    <source>
        <dbReference type="ARBA" id="ARBA00008210"/>
    </source>
</evidence>
<sequence>MTIQCPWRKSSWPELVGKKGHIAAKKVEQENPNVHAIIMHQGSPATQDFRCDRVRIVVNNQGIVVSTPRIA</sequence>
<evidence type="ECO:0000313" key="4">
    <source>
        <dbReference type="EMBL" id="WOG94273.1"/>
    </source>
</evidence>
<evidence type="ECO:0000256" key="2">
    <source>
        <dbReference type="ARBA" id="ARBA00022690"/>
    </source>
</evidence>
<comment type="similarity">
    <text evidence="1">Belongs to the protease inhibitor I13 (potato type I serine protease inhibitor) family.</text>
</comment>
<dbReference type="InterPro" id="IPR036354">
    <property type="entry name" value="Prot_inh_pot1_sf"/>
</dbReference>
<dbReference type="GO" id="GO:0009611">
    <property type="term" value="P:response to wounding"/>
    <property type="evidence" value="ECO:0007669"/>
    <property type="project" value="InterPro"/>
</dbReference>
<dbReference type="GO" id="GO:0004867">
    <property type="term" value="F:serine-type endopeptidase inhibitor activity"/>
    <property type="evidence" value="ECO:0007669"/>
    <property type="project" value="UniProtKB-KW"/>
</dbReference>
<evidence type="ECO:0000313" key="5">
    <source>
        <dbReference type="Proteomes" id="UP000077755"/>
    </source>
</evidence>
<reference evidence="4" key="2">
    <citation type="submission" date="2022-03" db="EMBL/GenBank/DDBJ databases">
        <title>Draft title - Genomic analysis of global carrot germplasm unveils the trajectory of domestication and the origin of high carotenoid orange carrot.</title>
        <authorList>
            <person name="Iorizzo M."/>
            <person name="Ellison S."/>
            <person name="Senalik D."/>
            <person name="Macko-Podgorni A."/>
            <person name="Grzebelus D."/>
            <person name="Bostan H."/>
            <person name="Rolling W."/>
            <person name="Curaba J."/>
            <person name="Simon P."/>
        </authorList>
    </citation>
    <scope>NUCLEOTIDE SEQUENCE</scope>
    <source>
        <tissue evidence="4">Leaf</tissue>
    </source>
</reference>
<keyword evidence="3" id="KW-0722">Serine protease inhibitor</keyword>
<dbReference type="InterPro" id="IPR000864">
    <property type="entry name" value="Prot_inh_pot1"/>
</dbReference>
<organism evidence="4 5">
    <name type="scientific">Daucus carota subsp. sativus</name>
    <name type="common">Carrot</name>
    <dbReference type="NCBI Taxonomy" id="79200"/>
    <lineage>
        <taxon>Eukaryota</taxon>
        <taxon>Viridiplantae</taxon>
        <taxon>Streptophyta</taxon>
        <taxon>Embryophyta</taxon>
        <taxon>Tracheophyta</taxon>
        <taxon>Spermatophyta</taxon>
        <taxon>Magnoliopsida</taxon>
        <taxon>eudicotyledons</taxon>
        <taxon>Gunneridae</taxon>
        <taxon>Pentapetalae</taxon>
        <taxon>asterids</taxon>
        <taxon>campanulids</taxon>
        <taxon>Apiales</taxon>
        <taxon>Apiaceae</taxon>
        <taxon>Apioideae</taxon>
        <taxon>Scandiceae</taxon>
        <taxon>Daucinae</taxon>
        <taxon>Daucus</taxon>
        <taxon>Daucus sect. Daucus</taxon>
    </lineage>
</organism>
<proteinExistence type="inferred from homology"/>
<dbReference type="PROSITE" id="PS00285">
    <property type="entry name" value="POTATO_INHIBITOR"/>
    <property type="match status" value="1"/>
</dbReference>
<protein>
    <submittedName>
        <fullName evidence="4">Uncharacterized protein</fullName>
    </submittedName>
</protein>
<dbReference type="SUPFAM" id="SSF54654">
    <property type="entry name" value="CI-2 family of serine protease inhibitors"/>
    <property type="match status" value="1"/>
</dbReference>
<dbReference type="AlphaFoldDB" id="A0AAF1AT26"/>
<dbReference type="PANTHER" id="PTHR33091">
    <property type="entry name" value="PROTEIN, PUTATIVE, EXPRESSED-RELATED"/>
    <property type="match status" value="1"/>
</dbReference>
<name>A0AAF1AT26_DAUCS</name>
<accession>A0AAF1AT26</accession>
<keyword evidence="5" id="KW-1185">Reference proteome</keyword>
<gene>
    <name evidence="4" type="ORF">DCAR_0313566</name>
</gene>
<dbReference type="Proteomes" id="UP000077755">
    <property type="component" value="Chromosome 3"/>
</dbReference>
<evidence type="ECO:0000256" key="3">
    <source>
        <dbReference type="ARBA" id="ARBA00022900"/>
    </source>
</evidence>
<dbReference type="Gene3D" id="3.30.10.10">
    <property type="entry name" value="Trypsin Inhibitor V, subunit A"/>
    <property type="match status" value="1"/>
</dbReference>
<keyword evidence="2" id="KW-0646">Protease inhibitor</keyword>
<reference evidence="4" key="1">
    <citation type="journal article" date="2016" name="Nat. Genet.">
        <title>A high-quality carrot genome assembly provides new insights into carotenoid accumulation and asterid genome evolution.</title>
        <authorList>
            <person name="Iorizzo M."/>
            <person name="Ellison S."/>
            <person name="Senalik D."/>
            <person name="Zeng P."/>
            <person name="Satapoomin P."/>
            <person name="Huang J."/>
            <person name="Bowman M."/>
            <person name="Iovene M."/>
            <person name="Sanseverino W."/>
            <person name="Cavagnaro P."/>
            <person name="Yildiz M."/>
            <person name="Macko-Podgorni A."/>
            <person name="Moranska E."/>
            <person name="Grzebelus E."/>
            <person name="Grzebelus D."/>
            <person name="Ashrafi H."/>
            <person name="Zheng Z."/>
            <person name="Cheng S."/>
            <person name="Spooner D."/>
            <person name="Van Deynze A."/>
            <person name="Simon P."/>
        </authorList>
    </citation>
    <scope>NUCLEOTIDE SEQUENCE</scope>
    <source>
        <tissue evidence="4">Leaf</tissue>
    </source>
</reference>
<dbReference type="PANTHER" id="PTHR33091:SF83">
    <property type="entry name" value="SERINE PROTEASE INHIBITOR, POTATO INHIBITOR I-TYPE FAMILY PROTEIN-RELATED"/>
    <property type="match status" value="1"/>
</dbReference>
<dbReference type="EMBL" id="CP093345">
    <property type="protein sequence ID" value="WOG94273.1"/>
    <property type="molecule type" value="Genomic_DNA"/>
</dbReference>
<dbReference type="Pfam" id="PF00280">
    <property type="entry name" value="potato_inhibit"/>
    <property type="match status" value="1"/>
</dbReference>
<dbReference type="PRINTS" id="PR00292">
    <property type="entry name" value="POTATOINHBTR"/>
</dbReference>